<accession>A0A0V0SU58</accession>
<evidence type="ECO:0000313" key="1">
    <source>
        <dbReference type="EMBL" id="KRX30250.1"/>
    </source>
</evidence>
<name>A0A0V0SU58_9BILA</name>
<protein>
    <submittedName>
        <fullName evidence="1">Uncharacterized protein</fullName>
    </submittedName>
</protein>
<evidence type="ECO:0000313" key="2">
    <source>
        <dbReference type="Proteomes" id="UP000055048"/>
    </source>
</evidence>
<dbReference type="Proteomes" id="UP000055048">
    <property type="component" value="Unassembled WGS sequence"/>
</dbReference>
<organism evidence="1 2">
    <name type="scientific">Trichinella murrelli</name>
    <dbReference type="NCBI Taxonomy" id="144512"/>
    <lineage>
        <taxon>Eukaryota</taxon>
        <taxon>Metazoa</taxon>
        <taxon>Ecdysozoa</taxon>
        <taxon>Nematoda</taxon>
        <taxon>Enoplea</taxon>
        <taxon>Dorylaimia</taxon>
        <taxon>Trichinellida</taxon>
        <taxon>Trichinellidae</taxon>
        <taxon>Trichinella</taxon>
    </lineage>
</organism>
<keyword evidence="2" id="KW-1185">Reference proteome</keyword>
<proteinExistence type="predicted"/>
<dbReference type="AlphaFoldDB" id="A0A0V0SU58"/>
<sequence>MCWKLSIPGIGRTSAENQYDQYEEHEYEQYTEYVLYAC</sequence>
<gene>
    <name evidence="1" type="ORF">T05_2752</name>
</gene>
<dbReference type="EMBL" id="JYDJ01002615">
    <property type="protein sequence ID" value="KRX30250.1"/>
    <property type="molecule type" value="Genomic_DNA"/>
</dbReference>
<reference evidence="1 2" key="1">
    <citation type="submission" date="2015-01" db="EMBL/GenBank/DDBJ databases">
        <title>Evolution of Trichinella species and genotypes.</title>
        <authorList>
            <person name="Korhonen P.K."/>
            <person name="Edoardo P."/>
            <person name="Giuseppe L.R."/>
            <person name="Gasser R.B."/>
        </authorList>
    </citation>
    <scope>NUCLEOTIDE SEQUENCE [LARGE SCALE GENOMIC DNA]</scope>
    <source>
        <strain evidence="1">ISS417</strain>
    </source>
</reference>
<comment type="caution">
    <text evidence="1">The sequence shown here is derived from an EMBL/GenBank/DDBJ whole genome shotgun (WGS) entry which is preliminary data.</text>
</comment>